<dbReference type="InterPro" id="IPR008715">
    <property type="entry name" value="SAM-MeTfrase_NodS-like"/>
</dbReference>
<evidence type="ECO:0000313" key="5">
    <source>
        <dbReference type="Proteomes" id="UP000272015"/>
    </source>
</evidence>
<dbReference type="SUPFAM" id="SSF53335">
    <property type="entry name" value="S-adenosyl-L-methionine-dependent methyltransferases"/>
    <property type="match status" value="1"/>
</dbReference>
<dbReference type="GO" id="GO:0032259">
    <property type="term" value="P:methylation"/>
    <property type="evidence" value="ECO:0007669"/>
    <property type="project" value="UniProtKB-KW"/>
</dbReference>
<evidence type="ECO:0000256" key="2">
    <source>
        <dbReference type="ARBA" id="ARBA00022679"/>
    </source>
</evidence>
<organism evidence="4 5">
    <name type="scientific">Cryobacterium melibiosiphilum</name>
    <dbReference type="NCBI Taxonomy" id="995039"/>
    <lineage>
        <taxon>Bacteria</taxon>
        <taxon>Bacillati</taxon>
        <taxon>Actinomycetota</taxon>
        <taxon>Actinomycetes</taxon>
        <taxon>Micrococcales</taxon>
        <taxon>Microbacteriaceae</taxon>
        <taxon>Cryobacterium</taxon>
    </lineage>
</organism>
<dbReference type="PANTHER" id="PTHR43464">
    <property type="entry name" value="METHYLTRANSFERASE"/>
    <property type="match status" value="1"/>
</dbReference>
<keyword evidence="2 4" id="KW-0808">Transferase</keyword>
<dbReference type="InterPro" id="IPR024078">
    <property type="entry name" value="LmbE-like_dom_sf"/>
</dbReference>
<keyword evidence="3" id="KW-0949">S-adenosyl-L-methionine</keyword>
<dbReference type="GO" id="GO:0008757">
    <property type="term" value="F:S-adenosylmethionine-dependent methyltransferase activity"/>
    <property type="evidence" value="ECO:0007669"/>
    <property type="project" value="InterPro"/>
</dbReference>
<protein>
    <submittedName>
        <fullName evidence="4">Class I SAM-dependent methyltransferase</fullName>
    </submittedName>
</protein>
<dbReference type="Proteomes" id="UP000272015">
    <property type="component" value="Unassembled WGS sequence"/>
</dbReference>
<reference evidence="4 5" key="1">
    <citation type="submission" date="2018-09" db="EMBL/GenBank/DDBJ databases">
        <title>Novel species of Cryobacterium.</title>
        <authorList>
            <person name="Liu Q."/>
            <person name="Xin Y.-H."/>
        </authorList>
    </citation>
    <scope>NUCLEOTIDE SEQUENCE [LARGE SCALE GENOMIC DNA]</scope>
    <source>
        <strain evidence="4 5">Hh39</strain>
    </source>
</reference>
<comment type="caution">
    <text evidence="4">The sequence shown here is derived from an EMBL/GenBank/DDBJ whole genome shotgun (WGS) entry which is preliminary data.</text>
</comment>
<dbReference type="EMBL" id="QZVS01000058">
    <property type="protein sequence ID" value="RJT90627.1"/>
    <property type="molecule type" value="Genomic_DNA"/>
</dbReference>
<accession>A0A3A5MKJ1</accession>
<evidence type="ECO:0000313" key="4">
    <source>
        <dbReference type="EMBL" id="RJT90627.1"/>
    </source>
</evidence>
<dbReference type="GO" id="GO:0009312">
    <property type="term" value="P:oligosaccharide biosynthetic process"/>
    <property type="evidence" value="ECO:0007669"/>
    <property type="project" value="InterPro"/>
</dbReference>
<dbReference type="Gene3D" id="3.40.50.10320">
    <property type="entry name" value="LmbE-like"/>
    <property type="match status" value="1"/>
</dbReference>
<dbReference type="OrthoDB" id="116799at2"/>
<dbReference type="SUPFAM" id="SSF102588">
    <property type="entry name" value="LmbE-like"/>
    <property type="match status" value="1"/>
</dbReference>
<dbReference type="Pfam" id="PF05401">
    <property type="entry name" value="NodS"/>
    <property type="match status" value="1"/>
</dbReference>
<dbReference type="AlphaFoldDB" id="A0A3A5MKJ1"/>
<dbReference type="InterPro" id="IPR029063">
    <property type="entry name" value="SAM-dependent_MTases_sf"/>
</dbReference>
<proteinExistence type="predicted"/>
<gene>
    <name evidence="4" type="ORF">D6T64_03615</name>
</gene>
<dbReference type="CDD" id="cd02440">
    <property type="entry name" value="AdoMet_MTases"/>
    <property type="match status" value="1"/>
</dbReference>
<dbReference type="Gene3D" id="3.40.50.150">
    <property type="entry name" value="Vaccinia Virus protein VP39"/>
    <property type="match status" value="1"/>
</dbReference>
<dbReference type="PANTHER" id="PTHR43464:SF19">
    <property type="entry name" value="UBIQUINONE BIOSYNTHESIS O-METHYLTRANSFERASE, MITOCHONDRIAL"/>
    <property type="match status" value="1"/>
</dbReference>
<evidence type="ECO:0000256" key="1">
    <source>
        <dbReference type="ARBA" id="ARBA00022603"/>
    </source>
</evidence>
<evidence type="ECO:0000256" key="3">
    <source>
        <dbReference type="ARBA" id="ARBA00022691"/>
    </source>
</evidence>
<keyword evidence="5" id="KW-1185">Reference proteome</keyword>
<sequence length="388" mass="41737">MTHAIDGGGPGTWVIAPWRSDGHPDHTAAGDAAATAAADANARLLEYPIWAWHWSTPGSDVWAGVWPGVWPQGATLSVLQLSAAEQRTKHVALAGFPSQTRELSPLPGDEALLTASFLAYFRRGYETFIETSVAPAGTELAGGVSNAVPSGHGTAGGPASGDLAGVLQSPPGPTGSVTDLHGALAATRSLTEPYFNDLYAGTRDPWGFESRWYERRKRALTVAALPRPRFASVLELGCSIGVFTEQLAGRSESVLAVDISEEPLRIARERLAGHPGVDFERLTVPREWPAGAFDLIVLSEVGYYCSTADLRRLLERCRSSLTADGVLLACHWRHPVEVYPLTGDAVHAQLARVVGLQRTVHHVEYDFILEIFEPRPARSVAQREGLVS</sequence>
<keyword evidence="1 4" id="KW-0489">Methyltransferase</keyword>
<name>A0A3A5MKJ1_9MICO</name>